<dbReference type="InterPro" id="IPR050189">
    <property type="entry name" value="MFS_Efflux_Transporters"/>
</dbReference>
<keyword evidence="4 6" id="KW-1133">Transmembrane helix</keyword>
<dbReference type="NCBIfam" id="NF033135">
    <property type="entry name" value="cmx_cmrA"/>
    <property type="match status" value="1"/>
</dbReference>
<dbReference type="InterPro" id="IPR020846">
    <property type="entry name" value="MFS_dom"/>
</dbReference>
<feature type="transmembrane region" description="Helical" evidence="6">
    <location>
        <begin position="350"/>
        <end position="371"/>
    </location>
</feature>
<feature type="transmembrane region" description="Helical" evidence="6">
    <location>
        <begin position="21"/>
        <end position="45"/>
    </location>
</feature>
<dbReference type="EMBL" id="CP159218">
    <property type="protein sequence ID" value="XCG64009.1"/>
    <property type="molecule type" value="Genomic_DNA"/>
</dbReference>
<evidence type="ECO:0000313" key="8">
    <source>
        <dbReference type="EMBL" id="XCG64009.1"/>
    </source>
</evidence>
<feature type="transmembrane region" description="Helical" evidence="6">
    <location>
        <begin position="221"/>
        <end position="244"/>
    </location>
</feature>
<feature type="transmembrane region" description="Helical" evidence="6">
    <location>
        <begin position="283"/>
        <end position="303"/>
    </location>
</feature>
<feature type="domain" description="Major facilitator superfamily (MFS) profile" evidence="7">
    <location>
        <begin position="20"/>
        <end position="402"/>
    </location>
</feature>
<evidence type="ECO:0000256" key="4">
    <source>
        <dbReference type="ARBA" id="ARBA00022989"/>
    </source>
</evidence>
<dbReference type="PROSITE" id="PS50850">
    <property type="entry name" value="MFS"/>
    <property type="match status" value="1"/>
</dbReference>
<sequence>MTETRPAGAPDGARPPLPRAVLLLALTIFCLGTSEFMIAGLLPSIADDLRVSVPAVGGLISIFAIGMLVGAPVMTLLTLGLPRRLTLLLSTLVFAAAHLEVLISDAYPLLVVSRLVGAVACATFWAVAAATAVAITDSRSTAKAMAVLVGGLTIANVIGVPGGTWIGEHWGWRATFVVVGVLTLVTGFIGWRTVPETSQHTGEKLGRLAGRELRALRNPRLLVALATTAAFQAAIFCTFSYLAPLLSEVSGVPEELIPVVLLVFGAGTLLGIAVGGRYADRNLLRAVVVCFVLLLGGLVLLRAAAGSPVLVWFAVFVFGATGFSVASAINARVFSHAGAAPTLASAMNVSAFNVGNAVGPALGGWVIAAGAGLTAPIWVSMVLVAMALSLAGTSWLLERPSPAAAPVRVSATKVNCDTAS</sequence>
<evidence type="ECO:0000259" key="7">
    <source>
        <dbReference type="PROSITE" id="PS50850"/>
    </source>
</evidence>
<feature type="transmembrane region" description="Helical" evidence="6">
    <location>
        <begin position="85"/>
        <end position="103"/>
    </location>
</feature>
<dbReference type="InterPro" id="IPR011701">
    <property type="entry name" value="MFS"/>
</dbReference>
<protein>
    <submittedName>
        <fullName evidence="8">Cmx/CmrA family chloramphenicol efflux MFS transporter</fullName>
    </submittedName>
</protein>
<feature type="transmembrane region" description="Helical" evidence="6">
    <location>
        <begin position="377"/>
        <end position="397"/>
    </location>
</feature>
<dbReference type="GO" id="GO:0022857">
    <property type="term" value="F:transmembrane transporter activity"/>
    <property type="evidence" value="ECO:0007669"/>
    <property type="project" value="InterPro"/>
</dbReference>
<accession>A0AAU8DNZ6</accession>
<reference evidence="8" key="1">
    <citation type="submission" date="2024-05" db="EMBL/GenBank/DDBJ databases">
        <authorList>
            <person name="Cai S.Y."/>
            <person name="Jin L.M."/>
            <person name="Li H.R."/>
        </authorList>
    </citation>
    <scope>NUCLEOTIDE SEQUENCE</scope>
    <source>
        <strain evidence="8">A5-74</strain>
    </source>
</reference>
<feature type="transmembrane region" description="Helical" evidence="6">
    <location>
        <begin position="309"/>
        <end position="329"/>
    </location>
</feature>
<dbReference type="Gene3D" id="1.20.1250.20">
    <property type="entry name" value="MFS general substrate transporter like domains"/>
    <property type="match status" value="1"/>
</dbReference>
<gene>
    <name evidence="8" type="ORF">ABLG96_01285</name>
</gene>
<keyword evidence="2" id="KW-1003">Cell membrane</keyword>
<feature type="transmembrane region" description="Helical" evidence="6">
    <location>
        <begin position="51"/>
        <end position="73"/>
    </location>
</feature>
<evidence type="ECO:0000256" key="1">
    <source>
        <dbReference type="ARBA" id="ARBA00004651"/>
    </source>
</evidence>
<dbReference type="PANTHER" id="PTHR43124:SF3">
    <property type="entry name" value="CHLORAMPHENICOL EFFLUX PUMP RV0191"/>
    <property type="match status" value="1"/>
</dbReference>
<dbReference type="InterPro" id="IPR036259">
    <property type="entry name" value="MFS_trans_sf"/>
</dbReference>
<keyword evidence="5 6" id="KW-0472">Membrane</keyword>
<evidence type="ECO:0000256" key="5">
    <source>
        <dbReference type="ARBA" id="ARBA00023136"/>
    </source>
</evidence>
<evidence type="ECO:0000256" key="6">
    <source>
        <dbReference type="SAM" id="Phobius"/>
    </source>
</evidence>
<evidence type="ECO:0000256" key="2">
    <source>
        <dbReference type="ARBA" id="ARBA00022475"/>
    </source>
</evidence>
<dbReference type="GO" id="GO:0005886">
    <property type="term" value="C:plasma membrane"/>
    <property type="evidence" value="ECO:0007669"/>
    <property type="project" value="UniProtKB-SubCell"/>
</dbReference>
<feature type="transmembrane region" description="Helical" evidence="6">
    <location>
        <begin position="115"/>
        <end position="135"/>
    </location>
</feature>
<keyword evidence="3 6" id="KW-0812">Transmembrane</keyword>
<dbReference type="PANTHER" id="PTHR43124">
    <property type="entry name" value="PURINE EFFLUX PUMP PBUE"/>
    <property type="match status" value="1"/>
</dbReference>
<dbReference type="SUPFAM" id="SSF103473">
    <property type="entry name" value="MFS general substrate transporter"/>
    <property type="match status" value="1"/>
</dbReference>
<proteinExistence type="predicted"/>
<organism evidence="8">
    <name type="scientific">Nakamurella sp. A5-74</name>
    <dbReference type="NCBI Taxonomy" id="3158264"/>
    <lineage>
        <taxon>Bacteria</taxon>
        <taxon>Bacillati</taxon>
        <taxon>Actinomycetota</taxon>
        <taxon>Actinomycetes</taxon>
        <taxon>Nakamurellales</taxon>
        <taxon>Nakamurellaceae</taxon>
        <taxon>Nakamurella</taxon>
    </lineage>
</organism>
<feature type="transmembrane region" description="Helical" evidence="6">
    <location>
        <begin position="172"/>
        <end position="191"/>
    </location>
</feature>
<dbReference type="AlphaFoldDB" id="A0AAU8DNZ6"/>
<evidence type="ECO:0000256" key="3">
    <source>
        <dbReference type="ARBA" id="ARBA00022692"/>
    </source>
</evidence>
<dbReference type="RefSeq" id="WP_353649623.1">
    <property type="nucleotide sequence ID" value="NZ_CP159218.1"/>
</dbReference>
<dbReference type="CDD" id="cd17324">
    <property type="entry name" value="MFS_NepI_like"/>
    <property type="match status" value="1"/>
</dbReference>
<comment type="subcellular location">
    <subcellularLocation>
        <location evidence="1">Cell membrane</location>
        <topology evidence="1">Multi-pass membrane protein</topology>
    </subcellularLocation>
</comment>
<dbReference type="Pfam" id="PF07690">
    <property type="entry name" value="MFS_1"/>
    <property type="match status" value="1"/>
</dbReference>
<name>A0AAU8DNZ6_9ACTN</name>
<feature type="transmembrane region" description="Helical" evidence="6">
    <location>
        <begin position="256"/>
        <end position="276"/>
    </location>
</feature>
<feature type="transmembrane region" description="Helical" evidence="6">
    <location>
        <begin position="147"/>
        <end position="166"/>
    </location>
</feature>